<keyword evidence="4 9" id="KW-0812">Transmembrane</keyword>
<evidence type="ECO:0000256" key="2">
    <source>
        <dbReference type="ARBA" id="ARBA00022475"/>
    </source>
</evidence>
<dbReference type="Pfam" id="PF17203">
    <property type="entry name" value="sCache_3_2"/>
    <property type="match status" value="1"/>
</dbReference>
<evidence type="ECO:0000256" key="9">
    <source>
        <dbReference type="SAM" id="Phobius"/>
    </source>
</evidence>
<dbReference type="GO" id="GO:0006935">
    <property type="term" value="P:chemotaxis"/>
    <property type="evidence" value="ECO:0007669"/>
    <property type="project" value="UniProtKB-KW"/>
</dbReference>
<feature type="transmembrane region" description="Helical" evidence="9">
    <location>
        <begin position="292"/>
        <end position="314"/>
    </location>
</feature>
<dbReference type="Gene3D" id="3.30.450.20">
    <property type="entry name" value="PAS domain"/>
    <property type="match status" value="1"/>
</dbReference>
<dbReference type="Pfam" id="PF00015">
    <property type="entry name" value="MCPsignal"/>
    <property type="match status" value="1"/>
</dbReference>
<keyword evidence="13" id="KW-1185">Reference proteome</keyword>
<dbReference type="PRINTS" id="PR00260">
    <property type="entry name" value="CHEMTRNSDUCR"/>
</dbReference>
<dbReference type="SUPFAM" id="SSF58104">
    <property type="entry name" value="Methyl-accepting chemotaxis protein (MCP) signaling domain"/>
    <property type="match status" value="1"/>
</dbReference>
<evidence type="ECO:0000256" key="6">
    <source>
        <dbReference type="ARBA" id="ARBA00023136"/>
    </source>
</evidence>
<dbReference type="OrthoDB" id="1862723at2"/>
<dbReference type="Pfam" id="PF17202">
    <property type="entry name" value="sCache_3_3"/>
    <property type="match status" value="1"/>
</dbReference>
<evidence type="ECO:0000259" key="10">
    <source>
        <dbReference type="PROSITE" id="PS50111"/>
    </source>
</evidence>
<evidence type="ECO:0000256" key="1">
    <source>
        <dbReference type="ARBA" id="ARBA00004651"/>
    </source>
</evidence>
<feature type="domain" description="Methyl-accepting transducer" evidence="10">
    <location>
        <begin position="424"/>
        <end position="653"/>
    </location>
</feature>
<evidence type="ECO:0000313" key="13">
    <source>
        <dbReference type="Proteomes" id="UP000199182"/>
    </source>
</evidence>
<sequence>MQSFKKGSTTTSKQSISSRILRLNIIAIAVTVTITSAFALISLNNTVKETVQHSAQSSISMMKEEISNLQKTMESSAKTIAMNSEITRAVENDNKDGVLAELGKVSKALGLDNITVANEKGIVIARLHEPAKFGDDISNQISIKSALQGKTTSEIEPGTTIRYAVKSGTPVYDAGGRVIGALTVSYKLDNPEFVDSLKKMTNADFSIFAGDERINTTIMDNGKRAVGEKLSAAVAEKVINQKQPYVADVKLFGKNYIALYSPILSSDGSAVTGVLASATDMTGAENAIRTDIIIIVAVSLLAMAITIFIGIASIRKMVKTPLEKVVRAAQAISAGEMDESISNDLKSITANDEIGVLARSMEGAVESIERIADDSRMLADAVAAHDLTVEIDTAKHMGMYRTVIETVENLFEEINRILLEIKFAADGIGVGSNHVSDVSQTLAQGATEQASSTQELAATIEEIAGQIKSSAASAGRASTLTEEAGREVMLSSRYMDEMLSAMEEISNTSGEIGKIIKAIDDIAFQTNILALNAAVEAARAGAAGKGFAVVADEVRNLATKSAEAAKSTTLLIESSLSAVEKGGKIAGETAQALKTVVEKADSISVIVREITEAAQKQSDGIYQINIGVSQISDVVQTNSATAEETAAASEELSGQAQTMKDRVNQCKLKS</sequence>
<dbReference type="Proteomes" id="UP000199182">
    <property type="component" value="Unassembled WGS sequence"/>
</dbReference>
<keyword evidence="2" id="KW-1003">Cell membrane</keyword>
<dbReference type="STRING" id="258515.SAMN05192585_102106"/>
<dbReference type="InterPro" id="IPR004089">
    <property type="entry name" value="MCPsignal_dom"/>
</dbReference>
<dbReference type="Pfam" id="PF00672">
    <property type="entry name" value="HAMP"/>
    <property type="match status" value="1"/>
</dbReference>
<dbReference type="SUPFAM" id="SSF103190">
    <property type="entry name" value="Sensory domain-like"/>
    <property type="match status" value="2"/>
</dbReference>
<keyword evidence="6 9" id="KW-0472">Membrane</keyword>
<keyword evidence="5 9" id="KW-1133">Transmembrane helix</keyword>
<evidence type="ECO:0000256" key="8">
    <source>
        <dbReference type="PROSITE-ProRule" id="PRU00284"/>
    </source>
</evidence>
<dbReference type="EMBL" id="FNID01000002">
    <property type="protein sequence ID" value="SDM62714.1"/>
    <property type="molecule type" value="Genomic_DNA"/>
</dbReference>
<dbReference type="SMART" id="SM00304">
    <property type="entry name" value="HAMP"/>
    <property type="match status" value="1"/>
</dbReference>
<gene>
    <name evidence="12" type="ORF">SAMN05192585_102106</name>
</gene>
<keyword evidence="8" id="KW-0807">Transducer</keyword>
<evidence type="ECO:0000259" key="11">
    <source>
        <dbReference type="PROSITE" id="PS50885"/>
    </source>
</evidence>
<evidence type="ECO:0000256" key="4">
    <source>
        <dbReference type="ARBA" id="ARBA00022692"/>
    </source>
</evidence>
<dbReference type="SMART" id="SM00283">
    <property type="entry name" value="MA"/>
    <property type="match status" value="1"/>
</dbReference>
<dbReference type="GO" id="GO:0005886">
    <property type="term" value="C:plasma membrane"/>
    <property type="evidence" value="ECO:0007669"/>
    <property type="project" value="UniProtKB-SubCell"/>
</dbReference>
<name>A0A1G9US56_9FIRM</name>
<comment type="similarity">
    <text evidence="7">Belongs to the methyl-accepting chemotaxis (MCP) protein family.</text>
</comment>
<dbReference type="PROSITE" id="PS50885">
    <property type="entry name" value="HAMP"/>
    <property type="match status" value="1"/>
</dbReference>
<organism evidence="12 13">
    <name type="scientific">Acetanaerobacterium elongatum</name>
    <dbReference type="NCBI Taxonomy" id="258515"/>
    <lineage>
        <taxon>Bacteria</taxon>
        <taxon>Bacillati</taxon>
        <taxon>Bacillota</taxon>
        <taxon>Clostridia</taxon>
        <taxon>Eubacteriales</taxon>
        <taxon>Oscillospiraceae</taxon>
        <taxon>Acetanaerobacterium</taxon>
    </lineage>
</organism>
<dbReference type="InterPro" id="IPR033463">
    <property type="entry name" value="sCache_3"/>
</dbReference>
<dbReference type="CDD" id="cd06225">
    <property type="entry name" value="HAMP"/>
    <property type="match status" value="1"/>
</dbReference>
<feature type="domain" description="HAMP" evidence="11">
    <location>
        <begin position="316"/>
        <end position="373"/>
    </location>
</feature>
<keyword evidence="3" id="KW-0145">Chemotaxis</keyword>
<dbReference type="Gene3D" id="1.10.287.950">
    <property type="entry name" value="Methyl-accepting chemotaxis protein"/>
    <property type="match status" value="1"/>
</dbReference>
<evidence type="ECO:0000256" key="3">
    <source>
        <dbReference type="ARBA" id="ARBA00022500"/>
    </source>
</evidence>
<evidence type="ECO:0000256" key="5">
    <source>
        <dbReference type="ARBA" id="ARBA00022989"/>
    </source>
</evidence>
<dbReference type="PROSITE" id="PS50111">
    <property type="entry name" value="CHEMOTAXIS_TRANSDUC_2"/>
    <property type="match status" value="1"/>
</dbReference>
<dbReference type="InterPro" id="IPR029151">
    <property type="entry name" value="Sensor-like_sf"/>
</dbReference>
<proteinExistence type="inferred from homology"/>
<dbReference type="AlphaFoldDB" id="A0A1G9US56"/>
<evidence type="ECO:0000256" key="7">
    <source>
        <dbReference type="ARBA" id="ARBA00029447"/>
    </source>
</evidence>
<evidence type="ECO:0000313" key="12">
    <source>
        <dbReference type="EMBL" id="SDM62714.1"/>
    </source>
</evidence>
<protein>
    <submittedName>
        <fullName evidence="12">Methyl-accepting chemotaxis protein</fullName>
    </submittedName>
</protein>
<dbReference type="PANTHER" id="PTHR43531:SF11">
    <property type="entry name" value="METHYL-ACCEPTING CHEMOTAXIS PROTEIN 3"/>
    <property type="match status" value="1"/>
</dbReference>
<feature type="transmembrane region" description="Helical" evidence="9">
    <location>
        <begin position="21"/>
        <end position="43"/>
    </location>
</feature>
<dbReference type="InterPro" id="IPR051310">
    <property type="entry name" value="MCP_chemotaxis"/>
</dbReference>
<accession>A0A1G9US56</accession>
<dbReference type="RefSeq" id="WP_092637632.1">
    <property type="nucleotide sequence ID" value="NZ_FNID01000002.1"/>
</dbReference>
<comment type="subcellular location">
    <subcellularLocation>
        <location evidence="1">Cell membrane</location>
        <topology evidence="1">Multi-pass membrane protein</topology>
    </subcellularLocation>
</comment>
<dbReference type="InterPro" id="IPR003660">
    <property type="entry name" value="HAMP_dom"/>
</dbReference>
<dbReference type="InterPro" id="IPR004090">
    <property type="entry name" value="Chemotax_Me-accpt_rcpt"/>
</dbReference>
<reference evidence="12 13" key="1">
    <citation type="submission" date="2016-10" db="EMBL/GenBank/DDBJ databases">
        <authorList>
            <person name="de Groot N.N."/>
        </authorList>
    </citation>
    <scope>NUCLEOTIDE SEQUENCE [LARGE SCALE GENOMIC DNA]</scope>
    <source>
        <strain evidence="12 13">CGMCC 1.5012</strain>
    </source>
</reference>
<dbReference type="Gene3D" id="6.10.340.10">
    <property type="match status" value="1"/>
</dbReference>
<dbReference type="PANTHER" id="PTHR43531">
    <property type="entry name" value="PROTEIN ICFG"/>
    <property type="match status" value="1"/>
</dbReference>
<dbReference type="GO" id="GO:0007165">
    <property type="term" value="P:signal transduction"/>
    <property type="evidence" value="ECO:0007669"/>
    <property type="project" value="UniProtKB-KW"/>
</dbReference>
<dbReference type="GO" id="GO:0004888">
    <property type="term" value="F:transmembrane signaling receptor activity"/>
    <property type="evidence" value="ECO:0007669"/>
    <property type="project" value="InterPro"/>
</dbReference>